<dbReference type="Proteomes" id="UP000759131">
    <property type="component" value="Unassembled WGS sequence"/>
</dbReference>
<dbReference type="PANTHER" id="PTHR45080:SF8">
    <property type="entry name" value="IG-LIKE DOMAIN-CONTAINING PROTEIN"/>
    <property type="match status" value="1"/>
</dbReference>
<dbReference type="GO" id="GO:0005886">
    <property type="term" value="C:plasma membrane"/>
    <property type="evidence" value="ECO:0007669"/>
    <property type="project" value="TreeGrafter"/>
</dbReference>
<accession>A0A7R9KYC0</accession>
<feature type="region of interest" description="Disordered" evidence="4">
    <location>
        <begin position="746"/>
        <end position="889"/>
    </location>
</feature>
<evidence type="ECO:0000313" key="6">
    <source>
        <dbReference type="EMBL" id="CAD7631466.1"/>
    </source>
</evidence>
<dbReference type="EMBL" id="CAJPIZ010009504">
    <property type="protein sequence ID" value="CAG2111896.1"/>
    <property type="molecule type" value="Genomic_DNA"/>
</dbReference>
<feature type="domain" description="Ig-like" evidence="5">
    <location>
        <begin position="220"/>
        <end position="311"/>
    </location>
</feature>
<keyword evidence="3" id="KW-0393">Immunoglobulin domain</keyword>
<dbReference type="SMART" id="SM00409">
    <property type="entry name" value="IG"/>
    <property type="match status" value="7"/>
</dbReference>
<dbReference type="SMART" id="SM00408">
    <property type="entry name" value="IGc2"/>
    <property type="match status" value="7"/>
</dbReference>
<feature type="domain" description="Ig-like" evidence="5">
    <location>
        <begin position="424"/>
        <end position="516"/>
    </location>
</feature>
<dbReference type="CDD" id="cd00096">
    <property type="entry name" value="Ig"/>
    <property type="match status" value="1"/>
</dbReference>
<dbReference type="GO" id="GO:0007156">
    <property type="term" value="P:homophilic cell adhesion via plasma membrane adhesion molecules"/>
    <property type="evidence" value="ECO:0007669"/>
    <property type="project" value="TreeGrafter"/>
</dbReference>
<dbReference type="InterPro" id="IPR050958">
    <property type="entry name" value="Cell_Adh-Cytoskel_Orgn"/>
</dbReference>
<dbReference type="InterPro" id="IPR013783">
    <property type="entry name" value="Ig-like_fold"/>
</dbReference>
<feature type="compositionally biased region" description="Basic and acidic residues" evidence="4">
    <location>
        <begin position="796"/>
        <end position="822"/>
    </location>
</feature>
<feature type="domain" description="Ig-like" evidence="5">
    <location>
        <begin position="521"/>
        <end position="615"/>
    </location>
</feature>
<evidence type="ECO:0000256" key="4">
    <source>
        <dbReference type="SAM" id="MobiDB-lite"/>
    </source>
</evidence>
<proteinExistence type="predicted"/>
<organism evidence="6">
    <name type="scientific">Medioppia subpectinata</name>
    <dbReference type="NCBI Taxonomy" id="1979941"/>
    <lineage>
        <taxon>Eukaryota</taxon>
        <taxon>Metazoa</taxon>
        <taxon>Ecdysozoa</taxon>
        <taxon>Arthropoda</taxon>
        <taxon>Chelicerata</taxon>
        <taxon>Arachnida</taxon>
        <taxon>Acari</taxon>
        <taxon>Acariformes</taxon>
        <taxon>Sarcoptiformes</taxon>
        <taxon>Oribatida</taxon>
        <taxon>Brachypylina</taxon>
        <taxon>Oppioidea</taxon>
        <taxon>Oppiidae</taxon>
        <taxon>Medioppia</taxon>
    </lineage>
</organism>
<dbReference type="EMBL" id="OC864079">
    <property type="protein sequence ID" value="CAD7631466.1"/>
    <property type="molecule type" value="Genomic_DNA"/>
</dbReference>
<protein>
    <recommendedName>
        <fullName evidence="5">Ig-like domain-containing protein</fullName>
    </recommendedName>
</protein>
<reference evidence="6" key="1">
    <citation type="submission" date="2020-11" db="EMBL/GenBank/DDBJ databases">
        <authorList>
            <person name="Tran Van P."/>
        </authorList>
    </citation>
    <scope>NUCLEOTIDE SEQUENCE</scope>
</reference>
<dbReference type="PANTHER" id="PTHR45080">
    <property type="entry name" value="CONTACTIN 5"/>
    <property type="match status" value="1"/>
</dbReference>
<feature type="domain" description="Ig-like" evidence="5">
    <location>
        <begin position="7"/>
        <end position="99"/>
    </location>
</feature>
<dbReference type="OrthoDB" id="504170at2759"/>
<keyword evidence="1" id="KW-0732">Signal</keyword>
<dbReference type="InterPro" id="IPR003598">
    <property type="entry name" value="Ig_sub2"/>
</dbReference>
<evidence type="ECO:0000259" key="5">
    <source>
        <dbReference type="PROSITE" id="PS50835"/>
    </source>
</evidence>
<feature type="non-terminal residue" evidence="6">
    <location>
        <position position="1"/>
    </location>
</feature>
<dbReference type="InterPro" id="IPR036179">
    <property type="entry name" value="Ig-like_dom_sf"/>
</dbReference>
<dbReference type="Pfam" id="PF07679">
    <property type="entry name" value="I-set"/>
    <property type="match status" value="7"/>
</dbReference>
<feature type="non-terminal residue" evidence="6">
    <location>
        <position position="889"/>
    </location>
</feature>
<evidence type="ECO:0000256" key="2">
    <source>
        <dbReference type="ARBA" id="ARBA00023157"/>
    </source>
</evidence>
<evidence type="ECO:0000256" key="3">
    <source>
        <dbReference type="ARBA" id="ARBA00023319"/>
    </source>
</evidence>
<keyword evidence="7" id="KW-1185">Reference proteome</keyword>
<dbReference type="InterPro" id="IPR007110">
    <property type="entry name" value="Ig-like_dom"/>
</dbReference>
<dbReference type="InterPro" id="IPR013098">
    <property type="entry name" value="Ig_I-set"/>
</dbReference>
<gene>
    <name evidence="6" type="ORF">OSB1V03_LOCUS11875</name>
</gene>
<dbReference type="SUPFAM" id="SSF48726">
    <property type="entry name" value="Immunoglobulin"/>
    <property type="match status" value="7"/>
</dbReference>
<evidence type="ECO:0000256" key="1">
    <source>
        <dbReference type="ARBA" id="ARBA00022729"/>
    </source>
</evidence>
<keyword evidence="2" id="KW-1015">Disulfide bond</keyword>
<evidence type="ECO:0000313" key="7">
    <source>
        <dbReference type="Proteomes" id="UP000759131"/>
    </source>
</evidence>
<feature type="compositionally biased region" description="Basic and acidic residues" evidence="4">
    <location>
        <begin position="830"/>
        <end position="889"/>
    </location>
</feature>
<feature type="domain" description="Ig-like" evidence="5">
    <location>
        <begin position="114"/>
        <end position="206"/>
    </location>
</feature>
<dbReference type="AlphaFoldDB" id="A0A7R9KYC0"/>
<feature type="domain" description="Ig-like" evidence="5">
    <location>
        <begin position="322"/>
        <end position="413"/>
    </location>
</feature>
<feature type="domain" description="Ig-like" evidence="5">
    <location>
        <begin position="634"/>
        <end position="724"/>
    </location>
</feature>
<sequence>QIDGIAPTFEKKPAIKQEDDGRVLYFECIIIAEPKPEVSWTHNGSLIIQKGRFKATLEKKGKGYHSIMQINDVNVEDAGKYKVIAKNELGESNASITLNFDDDEAPVPEDGAKPTFTEKPVIKQSDDCSKITFECRLVADPNPTIQWLHNGKGVKEDSRHKYSLQSDKHNQLASLSITDVCGEDSGEYKIVATNKHGDGYATINLNFDEDKPDVPDGKAPRFPKKPTIKQKGTTLILECLLEANPFPEITWFHGTKALSDGVRHKTKKADIGKDQYTLSLEISDPTTDDGGNYRCNAVNELGESNANIALNFQSGDDEDLSPVFVQKPRIIPREGSVTMECRVKSTTKLTTVWYKGSTLVKESTRIKSSLITESKEEYTVKLDIKNPSGDDGGDYKCVIKNESGELIANLKLNIEGTDKLGDPPTFVSKPTIISENNGKLIIFECKVKAKPKPEIFWYYETTRVRESTRIKQTMTEQQDVYVIRMEIHDPELKDSGVYRCNVKNAAGESNANLTLNIEFAPVIKEKPRIIRKERQQKIVIECNVESGGKPNFVWQRETTLVKEDSRHQIIVREENKGEYVIALEIDRPGANDKGMYTLIAKNSKGEVVSQAINVTIDDEEEEEELTSKKKGSKPKIIQKLRSETVESGETIELIARYQSSEKTRVIWYKDKRVITESRNYRIYTDDSTSRLTINNASEELSGEYSVEIINSFGKEESNAFLKVTKTQEEEEVLEEEEEKKKKVVKKKVEEEVEEKKKEEKKKEDEIKKKEETKKVEEEAKKTEETEIGKKKLSIKKKTEENKTETKKDEEIKDETKLEEKKKLSVKKKTEKNDELKDKNKVEERKESLKVEENNVAFKLDDPPKKRSIKKRESLVDKTNEVKDTEDKTE</sequence>
<feature type="compositionally biased region" description="Basic and acidic residues" evidence="4">
    <location>
        <begin position="746"/>
        <end position="789"/>
    </location>
</feature>
<dbReference type="Gene3D" id="2.60.40.10">
    <property type="entry name" value="Immunoglobulins"/>
    <property type="match status" value="7"/>
</dbReference>
<name>A0A7R9KYC0_9ACAR</name>
<dbReference type="InterPro" id="IPR003599">
    <property type="entry name" value="Ig_sub"/>
</dbReference>
<dbReference type="FunFam" id="2.60.40.10:FF:000107">
    <property type="entry name" value="Myosin, light chain kinase a"/>
    <property type="match status" value="1"/>
</dbReference>
<dbReference type="PROSITE" id="PS50835">
    <property type="entry name" value="IG_LIKE"/>
    <property type="match status" value="7"/>
</dbReference>
<dbReference type="FunFam" id="2.60.40.10:FF:000097">
    <property type="entry name" value="Bent, isoform F"/>
    <property type="match status" value="5"/>
</dbReference>